<evidence type="ECO:0000256" key="1">
    <source>
        <dbReference type="SAM" id="MobiDB-lite"/>
    </source>
</evidence>
<dbReference type="PROSITE" id="PS51318">
    <property type="entry name" value="TAT"/>
    <property type="match status" value="1"/>
</dbReference>
<sequence>MSLHSRRDFLATAGTVSVVSLAGCATVDGLLGDEWPTTADDTTEPLSTESGGWPQYGRNTRHTGFSPDVRVDDPSEDWTFTLSGSMAPPAIVGNRVIVHGGVTPESEGGNGFTGGAVFSLRTDDGRQEWRRDLPSLGGGYSGCRPIVYRGSVYVGHAGESGLYALDARDGSPRWRHETGNSINEAAVGFRNGIVASTGDELLSFDERGHDQWVYQTGDDRAAFAPPAIGGGSVLYTTGVLGSIVAIDPREGSGISEWRYQSDSTFRTPTVANGRTYVPGSNELHAVDVDTGEGVWTTEVTASSGVATDGSRLFVTTAGGDLVAYETADGSETWRTTLAAGDSVYLRTRPLVTDRSVIVTTDKPQLDERVTTYAVDRRTGETRWTVAQPGNVGFDAVAANGRIYVPVYWSTDERGGTLVVLSD</sequence>
<reference evidence="3 4" key="1">
    <citation type="journal article" date="2019" name="Int. J. Syst. Evol. Microbiol.">
        <title>The Global Catalogue of Microorganisms (GCM) 10K type strain sequencing project: providing services to taxonomists for standard genome sequencing and annotation.</title>
        <authorList>
            <consortium name="The Broad Institute Genomics Platform"/>
            <consortium name="The Broad Institute Genome Sequencing Center for Infectious Disease"/>
            <person name="Wu L."/>
            <person name="Ma J."/>
        </authorList>
    </citation>
    <scope>NUCLEOTIDE SEQUENCE [LARGE SCALE GENOMIC DNA]</scope>
    <source>
        <strain evidence="3 4">GX26</strain>
    </source>
</reference>
<dbReference type="PROSITE" id="PS51257">
    <property type="entry name" value="PROKAR_LIPOPROTEIN"/>
    <property type="match status" value="1"/>
</dbReference>
<dbReference type="EMBL" id="JBHSXN010000004">
    <property type="protein sequence ID" value="MFC6954778.1"/>
    <property type="molecule type" value="Genomic_DNA"/>
</dbReference>
<organism evidence="3 4">
    <name type="scientific">Halorubellus litoreus</name>
    <dbReference type="NCBI Taxonomy" id="755308"/>
    <lineage>
        <taxon>Archaea</taxon>
        <taxon>Methanobacteriati</taxon>
        <taxon>Methanobacteriota</taxon>
        <taxon>Stenosarchaea group</taxon>
        <taxon>Halobacteria</taxon>
        <taxon>Halobacteriales</taxon>
        <taxon>Halorubellaceae</taxon>
        <taxon>Halorubellus</taxon>
    </lineage>
</organism>
<keyword evidence="4" id="KW-1185">Reference proteome</keyword>
<dbReference type="RefSeq" id="WP_336351721.1">
    <property type="nucleotide sequence ID" value="NZ_JAZAQL010000004.1"/>
</dbReference>
<dbReference type="AlphaFoldDB" id="A0ABD5VK13"/>
<dbReference type="Gene3D" id="2.40.128.630">
    <property type="match status" value="1"/>
</dbReference>
<dbReference type="SUPFAM" id="SSF50998">
    <property type="entry name" value="Quinoprotein alcohol dehydrogenase-like"/>
    <property type="match status" value="2"/>
</dbReference>
<evidence type="ECO:0000259" key="2">
    <source>
        <dbReference type="Pfam" id="PF13360"/>
    </source>
</evidence>
<comment type="caution">
    <text evidence="3">The sequence shown here is derived from an EMBL/GenBank/DDBJ whole genome shotgun (WGS) entry which is preliminary data.</text>
</comment>
<gene>
    <name evidence="3" type="ORF">ACFQGB_18075</name>
</gene>
<accession>A0ABD5VK13</accession>
<evidence type="ECO:0000313" key="4">
    <source>
        <dbReference type="Proteomes" id="UP001596395"/>
    </source>
</evidence>
<dbReference type="Proteomes" id="UP001596395">
    <property type="component" value="Unassembled WGS sequence"/>
</dbReference>
<protein>
    <submittedName>
        <fullName evidence="3">PQQ-binding-like beta-propeller repeat protein</fullName>
    </submittedName>
</protein>
<dbReference type="InterPro" id="IPR006311">
    <property type="entry name" value="TAT_signal"/>
</dbReference>
<dbReference type="Gene3D" id="2.130.10.10">
    <property type="entry name" value="YVTN repeat-like/Quinoprotein amine dehydrogenase"/>
    <property type="match status" value="1"/>
</dbReference>
<feature type="region of interest" description="Disordered" evidence="1">
    <location>
        <begin position="35"/>
        <end position="70"/>
    </location>
</feature>
<evidence type="ECO:0000313" key="3">
    <source>
        <dbReference type="EMBL" id="MFC6954778.1"/>
    </source>
</evidence>
<dbReference type="InterPro" id="IPR018391">
    <property type="entry name" value="PQQ_b-propeller_rpt"/>
</dbReference>
<feature type="domain" description="Pyrrolo-quinoline quinone repeat" evidence="2">
    <location>
        <begin position="281"/>
        <end position="388"/>
    </location>
</feature>
<dbReference type="InterPro" id="IPR002372">
    <property type="entry name" value="PQQ_rpt_dom"/>
</dbReference>
<name>A0ABD5VK13_9EURY</name>
<dbReference type="InterPro" id="IPR011047">
    <property type="entry name" value="Quinoprotein_ADH-like_sf"/>
</dbReference>
<dbReference type="PANTHER" id="PTHR34512:SF30">
    <property type="entry name" value="OUTER MEMBRANE PROTEIN ASSEMBLY FACTOR BAMB"/>
    <property type="match status" value="1"/>
</dbReference>
<dbReference type="Pfam" id="PF13360">
    <property type="entry name" value="PQQ_2"/>
    <property type="match status" value="1"/>
</dbReference>
<dbReference type="InterPro" id="IPR015943">
    <property type="entry name" value="WD40/YVTN_repeat-like_dom_sf"/>
</dbReference>
<dbReference type="SMART" id="SM00564">
    <property type="entry name" value="PQQ"/>
    <property type="match status" value="7"/>
</dbReference>
<dbReference type="Gene3D" id="2.40.10.480">
    <property type="match status" value="1"/>
</dbReference>
<dbReference type="PANTHER" id="PTHR34512">
    <property type="entry name" value="CELL SURFACE PROTEIN"/>
    <property type="match status" value="1"/>
</dbReference>
<proteinExistence type="predicted"/>